<protein>
    <submittedName>
        <fullName evidence="3">Tetratricopeptide repeat domain protein</fullName>
    </submittedName>
</protein>
<name>K1SSN1_9ZZZZ</name>
<dbReference type="EMBL" id="AJWZ01009802">
    <property type="protein sequence ID" value="EKC50261.1"/>
    <property type="molecule type" value="Genomic_DNA"/>
</dbReference>
<dbReference type="InterPro" id="IPR050498">
    <property type="entry name" value="Ycf3"/>
</dbReference>
<accession>K1SSN1</accession>
<dbReference type="SUPFAM" id="SSF48452">
    <property type="entry name" value="TPR-like"/>
    <property type="match status" value="1"/>
</dbReference>
<dbReference type="Gene3D" id="1.25.40.10">
    <property type="entry name" value="Tetratricopeptide repeat domain"/>
    <property type="match status" value="2"/>
</dbReference>
<dbReference type="GO" id="GO:0046813">
    <property type="term" value="P:receptor-mediated virion attachment to host cell"/>
    <property type="evidence" value="ECO:0007669"/>
    <property type="project" value="TreeGrafter"/>
</dbReference>
<dbReference type="SMART" id="SM00028">
    <property type="entry name" value="TPR"/>
    <property type="match status" value="3"/>
</dbReference>
<comment type="caution">
    <text evidence="3">The sequence shown here is derived from an EMBL/GenBank/DDBJ whole genome shotgun (WGS) entry which is preliminary data.</text>
</comment>
<dbReference type="AlphaFoldDB" id="K1SSN1"/>
<dbReference type="Pfam" id="PF13414">
    <property type="entry name" value="TPR_11"/>
    <property type="match status" value="1"/>
</dbReference>
<evidence type="ECO:0000313" key="3">
    <source>
        <dbReference type="EMBL" id="EKC50261.1"/>
    </source>
</evidence>
<dbReference type="InterPro" id="IPR011990">
    <property type="entry name" value="TPR-like_helical_dom_sf"/>
</dbReference>
<feature type="non-terminal residue" evidence="3">
    <location>
        <position position="160"/>
    </location>
</feature>
<evidence type="ECO:0000256" key="2">
    <source>
        <dbReference type="ARBA" id="ARBA00022803"/>
    </source>
</evidence>
<dbReference type="InterPro" id="IPR019734">
    <property type="entry name" value="TPR_rpt"/>
</dbReference>
<dbReference type="PANTHER" id="PTHR44858">
    <property type="entry name" value="TETRATRICOPEPTIDE REPEAT PROTEIN 6"/>
    <property type="match status" value="1"/>
</dbReference>
<dbReference type="PROSITE" id="PS50005">
    <property type="entry name" value="TPR"/>
    <property type="match status" value="1"/>
</dbReference>
<dbReference type="PANTHER" id="PTHR44858:SF1">
    <property type="entry name" value="UDP-N-ACETYLGLUCOSAMINE--PEPTIDE N-ACETYLGLUCOSAMINYLTRANSFERASE SPINDLY-RELATED"/>
    <property type="match status" value="1"/>
</dbReference>
<organism evidence="3">
    <name type="scientific">human gut metagenome</name>
    <dbReference type="NCBI Taxonomy" id="408170"/>
    <lineage>
        <taxon>unclassified sequences</taxon>
        <taxon>metagenomes</taxon>
        <taxon>organismal metagenomes</taxon>
    </lineage>
</organism>
<gene>
    <name evidence="3" type="ORF">OBE_14223</name>
</gene>
<keyword evidence="1" id="KW-0677">Repeat</keyword>
<evidence type="ECO:0000256" key="1">
    <source>
        <dbReference type="ARBA" id="ARBA00022737"/>
    </source>
</evidence>
<dbReference type="GO" id="GO:0009279">
    <property type="term" value="C:cell outer membrane"/>
    <property type="evidence" value="ECO:0007669"/>
    <property type="project" value="TreeGrafter"/>
</dbReference>
<sequence>MFPVVASAQINTDRVMAIGRNALYFEDYVLSIQYFNQVINAKPYLSDPYFYRGLAKINLDDFQGAESDCSEAIERNPFVVSAYQVRGLARIQQNNFAGAIEDYTKALEFDPENIGVWHNMALCRIRQEDYKGAKNDLDKLIAISPRYTKAYLMRGEVDLK</sequence>
<proteinExistence type="predicted"/>
<keyword evidence="2" id="KW-0802">TPR repeat</keyword>
<reference evidence="3" key="1">
    <citation type="journal article" date="2013" name="Environ. Microbiol.">
        <title>Microbiota from the distal guts of lean and obese adolescents exhibit partial functional redundancy besides clear differences in community structure.</title>
        <authorList>
            <person name="Ferrer M."/>
            <person name="Ruiz A."/>
            <person name="Lanza F."/>
            <person name="Haange S.B."/>
            <person name="Oberbach A."/>
            <person name="Till H."/>
            <person name="Bargiela R."/>
            <person name="Campoy C."/>
            <person name="Segura M.T."/>
            <person name="Richter M."/>
            <person name="von Bergen M."/>
            <person name="Seifert J."/>
            <person name="Suarez A."/>
        </authorList>
    </citation>
    <scope>NUCLEOTIDE SEQUENCE</scope>
</reference>